<keyword evidence="1" id="KW-0732">Signal</keyword>
<dbReference type="Proteomes" id="UP001174839">
    <property type="component" value="Unassembled WGS sequence"/>
</dbReference>
<comment type="caution">
    <text evidence="2">The sequence shown here is derived from an EMBL/GenBank/DDBJ whole genome shotgun (WGS) entry which is preliminary data.</text>
</comment>
<evidence type="ECO:0000256" key="1">
    <source>
        <dbReference type="SAM" id="SignalP"/>
    </source>
</evidence>
<sequence length="165" mass="18860">MKNLLLTLLMLFVIAACAEKKEAPAEIEIIEEPTLEGAWEVSQMIWQSPDTTIYTKPYKSIFIFTDKHYSMEVATEDRPSWPSLKEGEERSDEDIRNAYSGLISNSGTYEVVGDSLIQYAIVAKSPNYMNDAPRSSKLLTIEKDSIYFTRTFENGTRIEVLKRMD</sequence>
<accession>A0ABT7WDV8</accession>
<evidence type="ECO:0000313" key="2">
    <source>
        <dbReference type="EMBL" id="MDM9631099.1"/>
    </source>
</evidence>
<gene>
    <name evidence="2" type="ORF">QU605_06445</name>
</gene>
<dbReference type="PROSITE" id="PS51257">
    <property type="entry name" value="PROKAR_LIPOPROTEIN"/>
    <property type="match status" value="1"/>
</dbReference>
<dbReference type="EMBL" id="JAUDUY010000003">
    <property type="protein sequence ID" value="MDM9631099.1"/>
    <property type="molecule type" value="Genomic_DNA"/>
</dbReference>
<feature type="signal peptide" evidence="1">
    <location>
        <begin position="1"/>
        <end position="18"/>
    </location>
</feature>
<keyword evidence="3" id="KW-1185">Reference proteome</keyword>
<organism evidence="2 3">
    <name type="scientific">Robiginitalea aurantiaca</name>
    <dbReference type="NCBI Taxonomy" id="3056915"/>
    <lineage>
        <taxon>Bacteria</taxon>
        <taxon>Pseudomonadati</taxon>
        <taxon>Bacteroidota</taxon>
        <taxon>Flavobacteriia</taxon>
        <taxon>Flavobacteriales</taxon>
        <taxon>Flavobacteriaceae</taxon>
        <taxon>Robiginitalea</taxon>
    </lineage>
</organism>
<reference evidence="2" key="1">
    <citation type="submission" date="2023-06" db="EMBL/GenBank/DDBJ databases">
        <title>Robiginitalea aurantiacus sp. nov. and Algoriphagus sediminis sp. nov., isolated from coastal sediment.</title>
        <authorList>
            <person name="Zhou Z.Y."/>
            <person name="An J."/>
            <person name="Jia Y.W."/>
            <person name="Du Z.J."/>
        </authorList>
    </citation>
    <scope>NUCLEOTIDE SEQUENCE</scope>
    <source>
        <strain evidence="2">M39</strain>
    </source>
</reference>
<proteinExistence type="predicted"/>
<protein>
    <submittedName>
        <fullName evidence="2">Lipocalin-like domain-containing protein</fullName>
    </submittedName>
</protein>
<evidence type="ECO:0000313" key="3">
    <source>
        <dbReference type="Proteomes" id="UP001174839"/>
    </source>
</evidence>
<feature type="chain" id="PRO_5046783754" evidence="1">
    <location>
        <begin position="19"/>
        <end position="165"/>
    </location>
</feature>
<dbReference type="RefSeq" id="WP_289724465.1">
    <property type="nucleotide sequence ID" value="NZ_JAUDUY010000003.1"/>
</dbReference>
<name>A0ABT7WDV8_9FLAO</name>